<feature type="region of interest" description="Disordered" evidence="1">
    <location>
        <begin position="45"/>
        <end position="85"/>
    </location>
</feature>
<dbReference type="EMBL" id="CM002925">
    <property type="protein sequence ID" value="KGN53137.1"/>
    <property type="molecule type" value="Genomic_DNA"/>
</dbReference>
<reference evidence="3 4" key="2">
    <citation type="journal article" date="2009" name="PLoS ONE">
        <title>An integrated genetic and cytogenetic map of the cucumber genome.</title>
        <authorList>
            <person name="Ren Y."/>
            <person name="Zhang Z."/>
            <person name="Liu J."/>
            <person name="Staub J.E."/>
            <person name="Han Y."/>
            <person name="Cheng Z."/>
            <person name="Li X."/>
            <person name="Lu J."/>
            <person name="Miao H."/>
            <person name="Kang H."/>
            <person name="Xie B."/>
            <person name="Gu X."/>
            <person name="Wang X."/>
            <person name="Du Y."/>
            <person name="Jin W."/>
            <person name="Huang S."/>
        </authorList>
    </citation>
    <scope>NUCLEOTIDE SEQUENCE [LARGE SCALE GENOMIC DNA]</scope>
    <source>
        <strain evidence="4">cv. 9930</strain>
    </source>
</reference>
<reference evidence="3 4" key="4">
    <citation type="journal article" date="2011" name="BMC Genomics">
        <title>RNA-Seq improves annotation of protein-coding genes in the cucumber genome.</title>
        <authorList>
            <person name="Li Z."/>
            <person name="Zhang Z."/>
            <person name="Yan P."/>
            <person name="Huang S."/>
            <person name="Fei Z."/>
            <person name="Lin K."/>
        </authorList>
    </citation>
    <scope>NUCLEOTIDE SEQUENCE [LARGE SCALE GENOMIC DNA]</scope>
    <source>
        <strain evidence="4">cv. 9930</strain>
    </source>
</reference>
<feature type="compositionally biased region" description="Low complexity" evidence="1">
    <location>
        <begin position="59"/>
        <end position="69"/>
    </location>
</feature>
<protein>
    <submittedName>
        <fullName evidence="3">Uncharacterized protein</fullName>
    </submittedName>
</protein>
<sequence length="85" mass="9619">MASIIWKLFLIITLILASNYVHARRSPSFYIHRMEYAELNVDTIAQPPNTQNDEDGMKNNTETNNTTTAAPPPAKHEDGVWDGNF</sequence>
<evidence type="ECO:0000256" key="1">
    <source>
        <dbReference type="SAM" id="MobiDB-lite"/>
    </source>
</evidence>
<feature type="signal peptide" evidence="2">
    <location>
        <begin position="1"/>
        <end position="23"/>
    </location>
</feature>
<evidence type="ECO:0000313" key="3">
    <source>
        <dbReference type="EMBL" id="KGN53137.1"/>
    </source>
</evidence>
<dbReference type="Proteomes" id="UP000029981">
    <property type="component" value="Chromosome 4"/>
</dbReference>
<feature type="chain" id="PRO_5001965644" evidence="2">
    <location>
        <begin position="24"/>
        <end position="85"/>
    </location>
</feature>
<proteinExistence type="predicted"/>
<dbReference type="AlphaFoldDB" id="A0A0A0KXJ2"/>
<evidence type="ECO:0000313" key="4">
    <source>
        <dbReference type="Proteomes" id="UP000029981"/>
    </source>
</evidence>
<name>A0A0A0KXJ2_CUCSA</name>
<reference evidence="3 4" key="1">
    <citation type="journal article" date="2009" name="Nat. Genet.">
        <title>The genome of the cucumber, Cucumis sativus L.</title>
        <authorList>
            <person name="Huang S."/>
            <person name="Li R."/>
            <person name="Zhang Z."/>
            <person name="Li L."/>
            <person name="Gu X."/>
            <person name="Fan W."/>
            <person name="Lucas W.J."/>
            <person name="Wang X."/>
            <person name="Xie B."/>
            <person name="Ni P."/>
            <person name="Ren Y."/>
            <person name="Zhu H."/>
            <person name="Li J."/>
            <person name="Lin K."/>
            <person name="Jin W."/>
            <person name="Fei Z."/>
            <person name="Li G."/>
            <person name="Staub J."/>
            <person name="Kilian A."/>
            <person name="van der Vossen E.A."/>
            <person name="Wu Y."/>
            <person name="Guo J."/>
            <person name="He J."/>
            <person name="Jia Z."/>
            <person name="Ren Y."/>
            <person name="Tian G."/>
            <person name="Lu Y."/>
            <person name="Ruan J."/>
            <person name="Qian W."/>
            <person name="Wang M."/>
            <person name="Huang Q."/>
            <person name="Li B."/>
            <person name="Xuan Z."/>
            <person name="Cao J."/>
            <person name="Asan"/>
            <person name="Wu Z."/>
            <person name="Zhang J."/>
            <person name="Cai Q."/>
            <person name="Bai Y."/>
            <person name="Zhao B."/>
            <person name="Han Y."/>
            <person name="Li Y."/>
            <person name="Li X."/>
            <person name="Wang S."/>
            <person name="Shi Q."/>
            <person name="Liu S."/>
            <person name="Cho W.K."/>
            <person name="Kim J.Y."/>
            <person name="Xu Y."/>
            <person name="Heller-Uszynska K."/>
            <person name="Miao H."/>
            <person name="Cheng Z."/>
            <person name="Zhang S."/>
            <person name="Wu J."/>
            <person name="Yang Y."/>
            <person name="Kang H."/>
            <person name="Li M."/>
            <person name="Liang H."/>
            <person name="Ren X."/>
            <person name="Shi Z."/>
            <person name="Wen M."/>
            <person name="Jian M."/>
            <person name="Yang H."/>
            <person name="Zhang G."/>
            <person name="Yang Z."/>
            <person name="Chen R."/>
            <person name="Liu S."/>
            <person name="Li J."/>
            <person name="Ma L."/>
            <person name="Liu H."/>
            <person name="Zhou Y."/>
            <person name="Zhao J."/>
            <person name="Fang X."/>
            <person name="Li G."/>
            <person name="Fang L."/>
            <person name="Li Y."/>
            <person name="Liu D."/>
            <person name="Zheng H."/>
            <person name="Zhang Y."/>
            <person name="Qin N."/>
            <person name="Li Z."/>
            <person name="Yang G."/>
            <person name="Yang S."/>
            <person name="Bolund L."/>
            <person name="Kristiansen K."/>
            <person name="Zheng H."/>
            <person name="Li S."/>
            <person name="Zhang X."/>
            <person name="Yang H."/>
            <person name="Wang J."/>
            <person name="Sun R."/>
            <person name="Zhang B."/>
            <person name="Jiang S."/>
            <person name="Wang J."/>
            <person name="Du Y."/>
            <person name="Li S."/>
        </authorList>
    </citation>
    <scope>NUCLEOTIDE SEQUENCE [LARGE SCALE GENOMIC DNA]</scope>
    <source>
        <strain evidence="4">cv. 9930</strain>
    </source>
</reference>
<gene>
    <name evidence="3" type="ORF">Csa_4G022240</name>
</gene>
<accession>A0A0A0KXJ2</accession>
<evidence type="ECO:0000256" key="2">
    <source>
        <dbReference type="SAM" id="SignalP"/>
    </source>
</evidence>
<keyword evidence="4" id="KW-1185">Reference proteome</keyword>
<reference evidence="3 4" key="3">
    <citation type="journal article" date="2010" name="BMC Genomics">
        <title>Transcriptome sequencing and comparative analysis of cucumber flowers with different sex types.</title>
        <authorList>
            <person name="Guo S."/>
            <person name="Zheng Y."/>
            <person name="Joung J.G."/>
            <person name="Liu S."/>
            <person name="Zhang Z."/>
            <person name="Crasta O.R."/>
            <person name="Sobral B.W."/>
            <person name="Xu Y."/>
            <person name="Huang S."/>
            <person name="Fei Z."/>
        </authorList>
    </citation>
    <scope>NUCLEOTIDE SEQUENCE [LARGE SCALE GENOMIC DNA]</scope>
    <source>
        <strain evidence="4">cv. 9930</strain>
    </source>
</reference>
<dbReference type="Gramene" id="KGN53137">
    <property type="protein sequence ID" value="KGN53137"/>
    <property type="gene ID" value="Csa_4G022240"/>
</dbReference>
<organism evidence="3 4">
    <name type="scientific">Cucumis sativus</name>
    <name type="common">Cucumber</name>
    <dbReference type="NCBI Taxonomy" id="3659"/>
    <lineage>
        <taxon>Eukaryota</taxon>
        <taxon>Viridiplantae</taxon>
        <taxon>Streptophyta</taxon>
        <taxon>Embryophyta</taxon>
        <taxon>Tracheophyta</taxon>
        <taxon>Spermatophyta</taxon>
        <taxon>Magnoliopsida</taxon>
        <taxon>eudicotyledons</taxon>
        <taxon>Gunneridae</taxon>
        <taxon>Pentapetalae</taxon>
        <taxon>rosids</taxon>
        <taxon>fabids</taxon>
        <taxon>Cucurbitales</taxon>
        <taxon>Cucurbitaceae</taxon>
        <taxon>Benincaseae</taxon>
        <taxon>Cucumis</taxon>
    </lineage>
</organism>
<keyword evidence="2" id="KW-0732">Signal</keyword>